<accession>A0A0F9DBF9</accession>
<proteinExistence type="predicted"/>
<comment type="caution">
    <text evidence="1">The sequence shown here is derived from an EMBL/GenBank/DDBJ whole genome shotgun (WGS) entry which is preliminary data.</text>
</comment>
<evidence type="ECO:0000313" key="1">
    <source>
        <dbReference type="EMBL" id="KKL51046.1"/>
    </source>
</evidence>
<sequence length="165" mass="19027">RKNRGDTEQEMMVQENKTALVQTEIERLVDGGKTDIQEIYTIVCDKYGMQRPAVRRSKSQLVKKLKRRVEVLALEGGRSSVLKARPANPAKLSAIEQRILKILKQRNEEMKFSTLHNYLNAITDAPLIKKKRLTYYLARLYSALLIKLSEESRYKITELGAQHVL</sequence>
<name>A0A0F9DBF9_9ZZZZ</name>
<dbReference type="EMBL" id="LAZR01032382">
    <property type="protein sequence ID" value="KKL51046.1"/>
    <property type="molecule type" value="Genomic_DNA"/>
</dbReference>
<protein>
    <submittedName>
        <fullName evidence="1">Uncharacterized protein</fullName>
    </submittedName>
</protein>
<reference evidence="1" key="1">
    <citation type="journal article" date="2015" name="Nature">
        <title>Complex archaea that bridge the gap between prokaryotes and eukaryotes.</title>
        <authorList>
            <person name="Spang A."/>
            <person name="Saw J.H."/>
            <person name="Jorgensen S.L."/>
            <person name="Zaremba-Niedzwiedzka K."/>
            <person name="Martijn J."/>
            <person name="Lind A.E."/>
            <person name="van Eijk R."/>
            <person name="Schleper C."/>
            <person name="Guy L."/>
            <person name="Ettema T.J."/>
        </authorList>
    </citation>
    <scope>NUCLEOTIDE SEQUENCE</scope>
</reference>
<dbReference type="AlphaFoldDB" id="A0A0F9DBF9"/>
<feature type="non-terminal residue" evidence="1">
    <location>
        <position position="1"/>
    </location>
</feature>
<gene>
    <name evidence="1" type="ORF">LCGC14_2299360</name>
</gene>
<organism evidence="1">
    <name type="scientific">marine sediment metagenome</name>
    <dbReference type="NCBI Taxonomy" id="412755"/>
    <lineage>
        <taxon>unclassified sequences</taxon>
        <taxon>metagenomes</taxon>
        <taxon>ecological metagenomes</taxon>
    </lineage>
</organism>